<dbReference type="Proteomes" id="UP001180020">
    <property type="component" value="Unassembled WGS sequence"/>
</dbReference>
<protein>
    <submittedName>
        <fullName evidence="1">Uncharacterized protein</fullName>
    </submittedName>
</protein>
<dbReference type="AlphaFoldDB" id="A0AAV9C6D8"/>
<proteinExistence type="predicted"/>
<accession>A0AAV9C6D8</accession>
<organism evidence="1 2">
    <name type="scientific">Acorus calamus</name>
    <name type="common">Sweet flag</name>
    <dbReference type="NCBI Taxonomy" id="4465"/>
    <lineage>
        <taxon>Eukaryota</taxon>
        <taxon>Viridiplantae</taxon>
        <taxon>Streptophyta</taxon>
        <taxon>Embryophyta</taxon>
        <taxon>Tracheophyta</taxon>
        <taxon>Spermatophyta</taxon>
        <taxon>Magnoliopsida</taxon>
        <taxon>Liliopsida</taxon>
        <taxon>Acoraceae</taxon>
        <taxon>Acorus</taxon>
    </lineage>
</organism>
<evidence type="ECO:0000313" key="2">
    <source>
        <dbReference type="Proteomes" id="UP001180020"/>
    </source>
</evidence>
<dbReference type="EMBL" id="JAUJYO010000021">
    <property type="protein sequence ID" value="KAK1284262.1"/>
    <property type="molecule type" value="Genomic_DNA"/>
</dbReference>
<gene>
    <name evidence="1" type="ORF">QJS10_CPB21g00951</name>
</gene>
<keyword evidence="2" id="KW-1185">Reference proteome</keyword>
<sequence length="62" mass="7387">MGETENWLFGVFVQTGCLQIIQNPQKFLRATSNGFLCKPHYKTKRQTQQWQRSNRYAQFDAF</sequence>
<name>A0AAV9C6D8_ACOCL</name>
<reference evidence="1" key="2">
    <citation type="submission" date="2023-06" db="EMBL/GenBank/DDBJ databases">
        <authorList>
            <person name="Ma L."/>
            <person name="Liu K.-W."/>
            <person name="Li Z."/>
            <person name="Hsiao Y.-Y."/>
            <person name="Qi Y."/>
            <person name="Fu T."/>
            <person name="Tang G."/>
            <person name="Zhang D."/>
            <person name="Sun W.-H."/>
            <person name="Liu D.-K."/>
            <person name="Li Y."/>
            <person name="Chen G.-Z."/>
            <person name="Liu X.-D."/>
            <person name="Liao X.-Y."/>
            <person name="Jiang Y.-T."/>
            <person name="Yu X."/>
            <person name="Hao Y."/>
            <person name="Huang J."/>
            <person name="Zhao X.-W."/>
            <person name="Ke S."/>
            <person name="Chen Y.-Y."/>
            <person name="Wu W.-L."/>
            <person name="Hsu J.-L."/>
            <person name="Lin Y.-F."/>
            <person name="Huang M.-D."/>
            <person name="Li C.-Y."/>
            <person name="Huang L."/>
            <person name="Wang Z.-W."/>
            <person name="Zhao X."/>
            <person name="Zhong W.-Y."/>
            <person name="Peng D.-H."/>
            <person name="Ahmad S."/>
            <person name="Lan S."/>
            <person name="Zhang J.-S."/>
            <person name="Tsai W.-C."/>
            <person name="Van De Peer Y."/>
            <person name="Liu Z.-J."/>
        </authorList>
    </citation>
    <scope>NUCLEOTIDE SEQUENCE</scope>
    <source>
        <strain evidence="1">CP</strain>
        <tissue evidence="1">Leaves</tissue>
    </source>
</reference>
<reference evidence="1" key="1">
    <citation type="journal article" date="2023" name="Nat. Commun.">
        <title>Diploid and tetraploid genomes of Acorus and the evolution of monocots.</title>
        <authorList>
            <person name="Ma L."/>
            <person name="Liu K.W."/>
            <person name="Li Z."/>
            <person name="Hsiao Y.Y."/>
            <person name="Qi Y."/>
            <person name="Fu T."/>
            <person name="Tang G.D."/>
            <person name="Zhang D."/>
            <person name="Sun W.H."/>
            <person name="Liu D.K."/>
            <person name="Li Y."/>
            <person name="Chen G.Z."/>
            <person name="Liu X.D."/>
            <person name="Liao X.Y."/>
            <person name="Jiang Y.T."/>
            <person name="Yu X."/>
            <person name="Hao Y."/>
            <person name="Huang J."/>
            <person name="Zhao X.W."/>
            <person name="Ke S."/>
            <person name="Chen Y.Y."/>
            <person name="Wu W.L."/>
            <person name="Hsu J.L."/>
            <person name="Lin Y.F."/>
            <person name="Huang M.D."/>
            <person name="Li C.Y."/>
            <person name="Huang L."/>
            <person name="Wang Z.W."/>
            <person name="Zhao X."/>
            <person name="Zhong W.Y."/>
            <person name="Peng D.H."/>
            <person name="Ahmad S."/>
            <person name="Lan S."/>
            <person name="Zhang J.S."/>
            <person name="Tsai W.C."/>
            <person name="Van de Peer Y."/>
            <person name="Liu Z.J."/>
        </authorList>
    </citation>
    <scope>NUCLEOTIDE SEQUENCE</scope>
    <source>
        <strain evidence="1">CP</strain>
    </source>
</reference>
<comment type="caution">
    <text evidence="1">The sequence shown here is derived from an EMBL/GenBank/DDBJ whole genome shotgun (WGS) entry which is preliminary data.</text>
</comment>
<evidence type="ECO:0000313" key="1">
    <source>
        <dbReference type="EMBL" id="KAK1284262.1"/>
    </source>
</evidence>